<protein>
    <submittedName>
        <fullName evidence="2">Uncharacterized protein</fullName>
    </submittedName>
</protein>
<dbReference type="RefSeq" id="WP_092014362.1">
    <property type="nucleotide sequence ID" value="NZ_FOYW01000002.1"/>
</dbReference>
<dbReference type="Proteomes" id="UP000198644">
    <property type="component" value="Unassembled WGS sequence"/>
</dbReference>
<evidence type="ECO:0000256" key="1">
    <source>
        <dbReference type="SAM" id="Phobius"/>
    </source>
</evidence>
<proteinExistence type="predicted"/>
<keyword evidence="1" id="KW-1133">Transmembrane helix</keyword>
<keyword evidence="1" id="KW-0812">Transmembrane</keyword>
<reference evidence="2 3" key="1">
    <citation type="submission" date="2016-10" db="EMBL/GenBank/DDBJ databases">
        <authorList>
            <person name="de Groot N.N."/>
        </authorList>
    </citation>
    <scope>NUCLEOTIDE SEQUENCE [LARGE SCALE GENOMIC DNA]</scope>
    <source>
        <strain evidence="2 3">CGMCC 1.9167</strain>
    </source>
</reference>
<accession>A0A1I6J9V3</accession>
<gene>
    <name evidence="2" type="ORF">SAMN05216203_2815</name>
</gene>
<evidence type="ECO:0000313" key="2">
    <source>
        <dbReference type="EMBL" id="SFR75739.1"/>
    </source>
</evidence>
<evidence type="ECO:0000313" key="3">
    <source>
        <dbReference type="Proteomes" id="UP000198644"/>
    </source>
</evidence>
<keyword evidence="3" id="KW-1185">Reference proteome</keyword>
<organism evidence="2 3">
    <name type="scientific">Marinobacter daqiaonensis</name>
    <dbReference type="NCBI Taxonomy" id="650891"/>
    <lineage>
        <taxon>Bacteria</taxon>
        <taxon>Pseudomonadati</taxon>
        <taxon>Pseudomonadota</taxon>
        <taxon>Gammaproteobacteria</taxon>
        <taxon>Pseudomonadales</taxon>
        <taxon>Marinobacteraceae</taxon>
        <taxon>Marinobacter</taxon>
    </lineage>
</organism>
<keyword evidence="1" id="KW-0472">Membrane</keyword>
<dbReference type="EMBL" id="FOYW01000002">
    <property type="protein sequence ID" value="SFR75739.1"/>
    <property type="molecule type" value="Genomic_DNA"/>
</dbReference>
<dbReference type="AlphaFoldDB" id="A0A1I6J9V3"/>
<name>A0A1I6J9V3_9GAMM</name>
<sequence length="59" mass="6706">MTTLFIILALLFLALLVIVPLLEKHADKGDAIDDRRLSRWILPLIALMLVLALIRHYVA</sequence>
<feature type="transmembrane region" description="Helical" evidence="1">
    <location>
        <begin position="40"/>
        <end position="58"/>
    </location>
</feature>